<dbReference type="EMBL" id="CP022191">
    <property type="protein sequence ID" value="AWI85910.1"/>
    <property type="molecule type" value="Genomic_DNA"/>
</dbReference>
<reference evidence="1 2" key="1">
    <citation type="submission" date="2017-06" db="EMBL/GenBank/DDBJ databases">
        <title>Yangia sp. YSBP01 complete genome sequence.</title>
        <authorList>
            <person name="Woo J.-H."/>
            <person name="Kim H.-S."/>
        </authorList>
    </citation>
    <scope>NUCLEOTIDE SEQUENCE [LARGE SCALE GENOMIC DNA]</scope>
    <source>
        <strain evidence="1 2">YSBP01</strain>
        <plasmid evidence="1 2">unnamed1</plasmid>
    </source>
</reference>
<protein>
    <submittedName>
        <fullName evidence="1">Uncharacterized protein</fullName>
    </submittedName>
</protein>
<accession>A0A2U8HK31</accession>
<name>A0A2U8HK31_9RHOB</name>
<keyword evidence="1" id="KW-0614">Plasmid</keyword>
<sequence length="80" mass="8491">MQRRAVEPGLEVAAGLPVVKHRTAVARPDQSGRDHRAMAFEPGKHTGLECKALPRLGPGGGLEDQAKALGRADLVSSFHL</sequence>
<evidence type="ECO:0000313" key="2">
    <source>
        <dbReference type="Proteomes" id="UP000244915"/>
    </source>
</evidence>
<dbReference type="AlphaFoldDB" id="A0A2U8HK31"/>
<dbReference type="Proteomes" id="UP000244915">
    <property type="component" value="Plasmid unnamed1"/>
</dbReference>
<geneLocation type="plasmid" evidence="1 2">
    <name>unnamed1</name>
</geneLocation>
<gene>
    <name evidence="1" type="ORF">CEW88_19220</name>
</gene>
<dbReference type="KEGG" id="ypac:CEW88_19220"/>
<proteinExistence type="predicted"/>
<evidence type="ECO:0000313" key="1">
    <source>
        <dbReference type="EMBL" id="AWI85910.1"/>
    </source>
</evidence>
<organism evidence="1 2">
    <name type="scientific">Alloyangia pacifica</name>
    <dbReference type="NCBI Taxonomy" id="311180"/>
    <lineage>
        <taxon>Bacteria</taxon>
        <taxon>Pseudomonadati</taxon>
        <taxon>Pseudomonadota</taxon>
        <taxon>Alphaproteobacteria</taxon>
        <taxon>Rhodobacterales</taxon>
        <taxon>Roseobacteraceae</taxon>
        <taxon>Alloyangia</taxon>
    </lineage>
</organism>